<dbReference type="HAMAP" id="MF_00090">
    <property type="entry name" value="PIMT"/>
    <property type="match status" value="1"/>
</dbReference>
<dbReference type="PROSITE" id="PS01279">
    <property type="entry name" value="PCMT"/>
    <property type="match status" value="1"/>
</dbReference>
<name>A0ABU1UY36_9GAMM</name>
<gene>
    <name evidence="7" type="primary">pcm</name>
    <name evidence="8" type="ORF">J2X05_002130</name>
</gene>
<comment type="caution">
    <text evidence="8">The sequence shown here is derived from an EMBL/GenBank/DDBJ whole genome shotgun (WGS) entry which is preliminary data.</text>
</comment>
<dbReference type="PANTHER" id="PTHR11579:SF0">
    <property type="entry name" value="PROTEIN-L-ISOASPARTATE(D-ASPARTATE) O-METHYLTRANSFERASE"/>
    <property type="match status" value="1"/>
</dbReference>
<protein>
    <recommendedName>
        <fullName evidence="7">Protein-L-isoaspartate O-methyltransferase</fullName>
        <ecNumber evidence="7">2.1.1.77</ecNumber>
    </recommendedName>
    <alternativeName>
        <fullName evidence="7">L-isoaspartyl protein carboxyl methyltransferase</fullName>
    </alternativeName>
    <alternativeName>
        <fullName evidence="7">Protein L-isoaspartyl methyltransferase</fullName>
    </alternativeName>
    <alternativeName>
        <fullName evidence="7">Protein-beta-aspartate methyltransferase</fullName>
        <shortName evidence="7">PIMT</shortName>
    </alternativeName>
</protein>
<dbReference type="EC" id="2.1.1.77" evidence="7"/>
<dbReference type="EMBL" id="JAVDVX010000003">
    <property type="protein sequence ID" value="MDR7090108.1"/>
    <property type="molecule type" value="Genomic_DNA"/>
</dbReference>
<keyword evidence="3 7" id="KW-0963">Cytoplasm</keyword>
<evidence type="ECO:0000256" key="1">
    <source>
        <dbReference type="ARBA" id="ARBA00004496"/>
    </source>
</evidence>
<reference evidence="8 9" key="1">
    <citation type="submission" date="2023-07" db="EMBL/GenBank/DDBJ databases">
        <title>Sorghum-associated microbial communities from plants grown in Nebraska, USA.</title>
        <authorList>
            <person name="Schachtman D."/>
        </authorList>
    </citation>
    <scope>NUCLEOTIDE SEQUENCE [LARGE SCALE GENOMIC DNA]</scope>
    <source>
        <strain evidence="8 9">BE190</strain>
    </source>
</reference>
<proteinExistence type="inferred from homology"/>
<sequence>MTNLLMQGVGMTSLRTRERLIQRLRDQGVTNMRVLDVLLNTPRHIFLDEALAHRAYEDTALPIGHGQTISQPYIVARMTEILLGAAGGKLNKVLEVGTGSGYQTSVLAQLVPNVYSVERIKPLQDKARERLRQLGLRNVQLRHADGGFGWPEAGPYDAILSTAAPQAVPDELLKQLAPGGVLVIPIGGREQQLHLILRDGETENYITQILEPVKFVPFLSGTSR</sequence>
<dbReference type="InterPro" id="IPR029063">
    <property type="entry name" value="SAM-dependent_MTases_sf"/>
</dbReference>
<keyword evidence="6 7" id="KW-0949">S-adenosyl-L-methionine</keyword>
<keyword evidence="9" id="KW-1185">Reference proteome</keyword>
<dbReference type="SUPFAM" id="SSF53335">
    <property type="entry name" value="S-adenosyl-L-methionine-dependent methyltransferases"/>
    <property type="match status" value="1"/>
</dbReference>
<evidence type="ECO:0000256" key="4">
    <source>
        <dbReference type="ARBA" id="ARBA00022603"/>
    </source>
</evidence>
<comment type="subcellular location">
    <subcellularLocation>
        <location evidence="1 7">Cytoplasm</location>
    </subcellularLocation>
</comment>
<feature type="active site" evidence="7">
    <location>
        <position position="70"/>
    </location>
</feature>
<dbReference type="GO" id="GO:0004719">
    <property type="term" value="F:protein-L-isoaspartate (D-aspartate) O-methyltransferase activity"/>
    <property type="evidence" value="ECO:0007669"/>
    <property type="project" value="UniProtKB-EC"/>
</dbReference>
<evidence type="ECO:0000256" key="5">
    <source>
        <dbReference type="ARBA" id="ARBA00022679"/>
    </source>
</evidence>
<comment type="function">
    <text evidence="7">Catalyzes the methyl esterification of L-isoaspartyl residues in peptides and proteins that result from spontaneous decomposition of normal L-aspartyl and L-asparaginyl residues. It plays a role in the repair and/or degradation of damaged proteins.</text>
</comment>
<evidence type="ECO:0000256" key="7">
    <source>
        <dbReference type="HAMAP-Rule" id="MF_00090"/>
    </source>
</evidence>
<dbReference type="Gene3D" id="3.40.50.150">
    <property type="entry name" value="Vaccinia Virus protein VP39"/>
    <property type="match status" value="1"/>
</dbReference>
<dbReference type="Pfam" id="PF01135">
    <property type="entry name" value="PCMT"/>
    <property type="match status" value="1"/>
</dbReference>
<dbReference type="PANTHER" id="PTHR11579">
    <property type="entry name" value="PROTEIN-L-ISOASPARTATE O-METHYLTRANSFERASE"/>
    <property type="match status" value="1"/>
</dbReference>
<dbReference type="CDD" id="cd02440">
    <property type="entry name" value="AdoMet_MTases"/>
    <property type="match status" value="1"/>
</dbReference>
<comment type="similarity">
    <text evidence="2 7">Belongs to the methyltransferase superfamily. L-isoaspartyl/D-aspartyl protein methyltransferase family.</text>
</comment>
<evidence type="ECO:0000313" key="9">
    <source>
        <dbReference type="Proteomes" id="UP001253595"/>
    </source>
</evidence>
<evidence type="ECO:0000256" key="2">
    <source>
        <dbReference type="ARBA" id="ARBA00005369"/>
    </source>
</evidence>
<dbReference type="GO" id="GO:0032259">
    <property type="term" value="P:methylation"/>
    <property type="evidence" value="ECO:0007669"/>
    <property type="project" value="UniProtKB-KW"/>
</dbReference>
<dbReference type="RefSeq" id="WP_310072172.1">
    <property type="nucleotide sequence ID" value="NZ_JAVDVX010000003.1"/>
</dbReference>
<organism evidence="8 9">
    <name type="scientific">Cellvibrio fibrivorans</name>
    <dbReference type="NCBI Taxonomy" id="126350"/>
    <lineage>
        <taxon>Bacteria</taxon>
        <taxon>Pseudomonadati</taxon>
        <taxon>Pseudomonadota</taxon>
        <taxon>Gammaproteobacteria</taxon>
        <taxon>Cellvibrionales</taxon>
        <taxon>Cellvibrionaceae</taxon>
        <taxon>Cellvibrio</taxon>
    </lineage>
</organism>
<dbReference type="NCBIfam" id="TIGR00080">
    <property type="entry name" value="pimt"/>
    <property type="match status" value="1"/>
</dbReference>
<evidence type="ECO:0000256" key="3">
    <source>
        <dbReference type="ARBA" id="ARBA00022490"/>
    </source>
</evidence>
<accession>A0ABU1UY36</accession>
<dbReference type="NCBIfam" id="NF001453">
    <property type="entry name" value="PRK00312.1"/>
    <property type="match status" value="1"/>
</dbReference>
<evidence type="ECO:0000313" key="8">
    <source>
        <dbReference type="EMBL" id="MDR7090108.1"/>
    </source>
</evidence>
<keyword evidence="4 7" id="KW-0489">Methyltransferase</keyword>
<evidence type="ECO:0000256" key="6">
    <source>
        <dbReference type="ARBA" id="ARBA00022691"/>
    </source>
</evidence>
<comment type="catalytic activity">
    <reaction evidence="7">
        <text>[protein]-L-isoaspartate + S-adenosyl-L-methionine = [protein]-L-isoaspartate alpha-methyl ester + S-adenosyl-L-homocysteine</text>
        <dbReference type="Rhea" id="RHEA:12705"/>
        <dbReference type="Rhea" id="RHEA-COMP:12143"/>
        <dbReference type="Rhea" id="RHEA-COMP:12144"/>
        <dbReference type="ChEBI" id="CHEBI:57856"/>
        <dbReference type="ChEBI" id="CHEBI:59789"/>
        <dbReference type="ChEBI" id="CHEBI:90596"/>
        <dbReference type="ChEBI" id="CHEBI:90598"/>
        <dbReference type="EC" id="2.1.1.77"/>
    </reaction>
</comment>
<dbReference type="Proteomes" id="UP001253595">
    <property type="component" value="Unassembled WGS sequence"/>
</dbReference>
<dbReference type="InterPro" id="IPR000682">
    <property type="entry name" value="PCMT"/>
</dbReference>
<keyword evidence="5 7" id="KW-0808">Transferase</keyword>